<feature type="chain" id="PRO_5015200322" evidence="1">
    <location>
        <begin position="19"/>
        <end position="53"/>
    </location>
</feature>
<accession>A0A2P6P066</accession>
<comment type="caution">
    <text evidence="2">The sequence shown here is derived from an EMBL/GenBank/DDBJ whole genome shotgun (WGS) entry which is preliminary data.</text>
</comment>
<protein>
    <submittedName>
        <fullName evidence="2">Uncharacterized protein</fullName>
    </submittedName>
</protein>
<sequence length="53" mass="6065">MQPLICDIVQFLFHLCNAQTTSSVHSTCLSSRQSLYWTTVMNVANPNRDVKHK</sequence>
<feature type="signal peptide" evidence="1">
    <location>
        <begin position="1"/>
        <end position="18"/>
    </location>
</feature>
<organism evidence="2 3">
    <name type="scientific">Planoprotostelium fungivorum</name>
    <dbReference type="NCBI Taxonomy" id="1890364"/>
    <lineage>
        <taxon>Eukaryota</taxon>
        <taxon>Amoebozoa</taxon>
        <taxon>Evosea</taxon>
        <taxon>Variosea</taxon>
        <taxon>Cavosteliida</taxon>
        <taxon>Cavosteliaceae</taxon>
        <taxon>Planoprotostelium</taxon>
    </lineage>
</organism>
<keyword evidence="3" id="KW-1185">Reference proteome</keyword>
<proteinExistence type="predicted"/>
<evidence type="ECO:0000313" key="2">
    <source>
        <dbReference type="EMBL" id="PRP89606.1"/>
    </source>
</evidence>
<gene>
    <name evidence="2" type="ORF">PROFUN_00870</name>
</gene>
<dbReference type="Proteomes" id="UP000241769">
    <property type="component" value="Unassembled WGS sequence"/>
</dbReference>
<reference evidence="2 3" key="1">
    <citation type="journal article" date="2018" name="Genome Biol. Evol.">
        <title>Multiple Roots of Fruiting Body Formation in Amoebozoa.</title>
        <authorList>
            <person name="Hillmann F."/>
            <person name="Forbes G."/>
            <person name="Novohradska S."/>
            <person name="Ferling I."/>
            <person name="Riege K."/>
            <person name="Groth M."/>
            <person name="Westermann M."/>
            <person name="Marz M."/>
            <person name="Spaller T."/>
            <person name="Winckler T."/>
            <person name="Schaap P."/>
            <person name="Glockner G."/>
        </authorList>
    </citation>
    <scope>NUCLEOTIDE SEQUENCE [LARGE SCALE GENOMIC DNA]</scope>
    <source>
        <strain evidence="2 3">Jena</strain>
    </source>
</reference>
<dbReference type="EMBL" id="MDYQ01000002">
    <property type="protein sequence ID" value="PRP89606.1"/>
    <property type="molecule type" value="Genomic_DNA"/>
</dbReference>
<dbReference type="AlphaFoldDB" id="A0A2P6P066"/>
<name>A0A2P6P066_9EUKA</name>
<evidence type="ECO:0000256" key="1">
    <source>
        <dbReference type="SAM" id="SignalP"/>
    </source>
</evidence>
<evidence type="ECO:0000313" key="3">
    <source>
        <dbReference type="Proteomes" id="UP000241769"/>
    </source>
</evidence>
<keyword evidence="1" id="KW-0732">Signal</keyword>
<dbReference type="InParanoid" id="A0A2P6P066"/>